<gene>
    <name evidence="1" type="ORF">I5L79_01365</name>
</gene>
<organism evidence="1 2">
    <name type="scientific">Hymenobacter guriensis</name>
    <dbReference type="NCBI Taxonomy" id="2793065"/>
    <lineage>
        <taxon>Bacteria</taxon>
        <taxon>Pseudomonadati</taxon>
        <taxon>Bacteroidota</taxon>
        <taxon>Cytophagia</taxon>
        <taxon>Cytophagales</taxon>
        <taxon>Hymenobacteraceae</taxon>
        <taxon>Hymenobacter</taxon>
    </lineage>
</organism>
<accession>A0ABS0KWC3</accession>
<comment type="caution">
    <text evidence="1">The sequence shown here is derived from an EMBL/GenBank/DDBJ whole genome shotgun (WGS) entry which is preliminary data.</text>
</comment>
<evidence type="ECO:0000313" key="1">
    <source>
        <dbReference type="EMBL" id="MBG8552173.1"/>
    </source>
</evidence>
<keyword evidence="2" id="KW-1185">Reference proteome</keyword>
<name>A0ABS0KWC3_9BACT</name>
<sequence length="147" mass="16843">MTSPAHFQDLGIIPDRYGMPVAAFRYYPQDELLYIQWYGNLTAEAVILTAKAELAAHKEHRISLILNDKTEATGDWTEAMSWLEFEWLPLAMEAGLRAFAYVFSPDLRNLYISQAFVEHVSDLLPAQLFYDAAAARRWLLHQHRAAS</sequence>
<reference evidence="1 2" key="1">
    <citation type="submission" date="2020-11" db="EMBL/GenBank/DDBJ databases">
        <title>Hymenobacter sp.</title>
        <authorList>
            <person name="Kim M.K."/>
        </authorList>
    </citation>
    <scope>NUCLEOTIDE SEQUENCE [LARGE SCALE GENOMIC DNA]</scope>
    <source>
        <strain evidence="1 2">BT594</strain>
    </source>
</reference>
<proteinExistence type="predicted"/>
<dbReference type="Proteomes" id="UP000601099">
    <property type="component" value="Unassembled WGS sequence"/>
</dbReference>
<evidence type="ECO:0000313" key="2">
    <source>
        <dbReference type="Proteomes" id="UP000601099"/>
    </source>
</evidence>
<evidence type="ECO:0008006" key="3">
    <source>
        <dbReference type="Google" id="ProtNLM"/>
    </source>
</evidence>
<dbReference type="EMBL" id="JADWYK010000001">
    <property type="protein sequence ID" value="MBG8552173.1"/>
    <property type="molecule type" value="Genomic_DNA"/>
</dbReference>
<dbReference type="RefSeq" id="WP_196953219.1">
    <property type="nucleotide sequence ID" value="NZ_JADWYK010000001.1"/>
</dbReference>
<protein>
    <recommendedName>
        <fullName evidence="3">STAS/SEC14 domain-containing protein</fullName>
    </recommendedName>
</protein>